<evidence type="ECO:0000256" key="1">
    <source>
        <dbReference type="SAM" id="MobiDB-lite"/>
    </source>
</evidence>
<organism evidence="2 3">
    <name type="scientific">Geranomyces variabilis</name>
    <dbReference type="NCBI Taxonomy" id="109894"/>
    <lineage>
        <taxon>Eukaryota</taxon>
        <taxon>Fungi</taxon>
        <taxon>Fungi incertae sedis</taxon>
        <taxon>Chytridiomycota</taxon>
        <taxon>Chytridiomycota incertae sedis</taxon>
        <taxon>Chytridiomycetes</taxon>
        <taxon>Spizellomycetales</taxon>
        <taxon>Powellomycetaceae</taxon>
        <taxon>Geranomyces</taxon>
    </lineage>
</organism>
<dbReference type="AlphaFoldDB" id="A0AAD5XQK4"/>
<keyword evidence="3" id="KW-1185">Reference proteome</keyword>
<sequence length="663" mass="71948">MPPESSPHATRARTKLTLANRLNPPATEADSAVATKTSPAASTLRNVNLVTDSLLLSDDDDADLIAPTALYAALASESVKQIALEPTRRSARAKKSINYSAPPLDVFHDRALFQRAEREEKLQKLLAPPKRKTFNIDALLADKRKQERRARESEALNLLIQQEEQEGGSALADFNELPDSIVPEEAVDTVKDNDEAPDPPPLGEASVLPPALLAVMKGALTMLTGKSLYGHLLKSQFSDGNRFAPLLRTSVFGRYISKSSEAAKDILSWMSGIACFDQDEHISAAAMRNIAHVLARTPDPWHYTVSEFIEVLGTLGFASTRLAMDGSGPQLPEFLEELPSKDAEKTPDYDTKSKYPLTCKRVIKLMGMSVKNRSASYTSAEFLELALILSIVSLDHYIQRVAADVVSDALASVMEKLAALPSWPASRSALCASLAAFAGQNIVHRNLLLRGLTWGCGKSAALRETRRHLAKKFVQSLSAEAVAMSGRDEAESGLMLRPITDVLAKATTYTPAYYGASRSPAEYVALGDSVRILALAIGPAEAARKEPSAAKQIASRLRHMFGNIADPRAAYPERTEAKHELITLSTWLRFVTAHMAEPGAQSRLTFSKTQNQVEPVKADAADIPAEGTPMVKEETPVEGAPSMETASETKLKVEDAKVKTENT</sequence>
<feature type="region of interest" description="Disordered" evidence="1">
    <location>
        <begin position="1"/>
        <end position="38"/>
    </location>
</feature>
<gene>
    <name evidence="2" type="ORF">HDU87_004003</name>
</gene>
<dbReference type="Proteomes" id="UP001212152">
    <property type="component" value="Unassembled WGS sequence"/>
</dbReference>
<name>A0AAD5XQK4_9FUNG</name>
<feature type="compositionally biased region" description="Basic and acidic residues" evidence="1">
    <location>
        <begin position="647"/>
        <end position="663"/>
    </location>
</feature>
<feature type="region of interest" description="Disordered" evidence="1">
    <location>
        <begin position="619"/>
        <end position="663"/>
    </location>
</feature>
<comment type="caution">
    <text evidence="2">The sequence shown here is derived from an EMBL/GenBank/DDBJ whole genome shotgun (WGS) entry which is preliminary data.</text>
</comment>
<dbReference type="EMBL" id="JADGJQ010000003">
    <property type="protein sequence ID" value="KAJ3184601.1"/>
    <property type="molecule type" value="Genomic_DNA"/>
</dbReference>
<reference evidence="2" key="1">
    <citation type="submission" date="2020-05" db="EMBL/GenBank/DDBJ databases">
        <title>Phylogenomic resolution of chytrid fungi.</title>
        <authorList>
            <person name="Stajich J.E."/>
            <person name="Amses K."/>
            <person name="Simmons R."/>
            <person name="Seto K."/>
            <person name="Myers J."/>
            <person name="Bonds A."/>
            <person name="Quandt C.A."/>
            <person name="Barry K."/>
            <person name="Liu P."/>
            <person name="Grigoriev I."/>
            <person name="Longcore J.E."/>
            <person name="James T.Y."/>
        </authorList>
    </citation>
    <scope>NUCLEOTIDE SEQUENCE</scope>
    <source>
        <strain evidence="2">JEL0379</strain>
    </source>
</reference>
<accession>A0AAD5XQK4</accession>
<evidence type="ECO:0000313" key="2">
    <source>
        <dbReference type="EMBL" id="KAJ3184601.1"/>
    </source>
</evidence>
<proteinExistence type="predicted"/>
<evidence type="ECO:0000313" key="3">
    <source>
        <dbReference type="Proteomes" id="UP001212152"/>
    </source>
</evidence>
<protein>
    <submittedName>
        <fullName evidence="2">Uncharacterized protein</fullName>
    </submittedName>
</protein>